<dbReference type="EMBL" id="LATX01001914">
    <property type="protein sequence ID" value="KTB36279.1"/>
    <property type="molecule type" value="Genomic_DNA"/>
</dbReference>
<name>A0A0W0FIZ6_MONRR</name>
<accession>A0A0W0FIZ6</accession>
<sequence length="86" mass="9349">MLNKDVLKATSALSVGVQSRHISTLPSISIIAEIHPRANAAQIGSTIAVVHIPSKATRRFERSRTPTTAHFILSHLITGRIDLPLF</sequence>
<dbReference type="AlphaFoldDB" id="A0A0W0FIZ6"/>
<proteinExistence type="predicted"/>
<reference evidence="1 2" key="1">
    <citation type="submission" date="2015-12" db="EMBL/GenBank/DDBJ databases">
        <title>Draft genome sequence of Moniliophthora roreri, the causal agent of frosty pod rot of cacao.</title>
        <authorList>
            <person name="Aime M.C."/>
            <person name="Diaz-Valderrama J.R."/>
            <person name="Kijpornyongpan T."/>
            <person name="Phillips-Mora W."/>
        </authorList>
    </citation>
    <scope>NUCLEOTIDE SEQUENCE [LARGE SCALE GENOMIC DNA]</scope>
    <source>
        <strain evidence="1 2">MCA 2952</strain>
    </source>
</reference>
<organism evidence="1 2">
    <name type="scientific">Moniliophthora roreri</name>
    <name type="common">Frosty pod rot fungus</name>
    <name type="synonym">Monilia roreri</name>
    <dbReference type="NCBI Taxonomy" id="221103"/>
    <lineage>
        <taxon>Eukaryota</taxon>
        <taxon>Fungi</taxon>
        <taxon>Dikarya</taxon>
        <taxon>Basidiomycota</taxon>
        <taxon>Agaricomycotina</taxon>
        <taxon>Agaricomycetes</taxon>
        <taxon>Agaricomycetidae</taxon>
        <taxon>Agaricales</taxon>
        <taxon>Marasmiineae</taxon>
        <taxon>Marasmiaceae</taxon>
        <taxon>Moniliophthora</taxon>
    </lineage>
</organism>
<gene>
    <name evidence="1" type="ORF">WG66_11139</name>
</gene>
<comment type="caution">
    <text evidence="1">The sequence shown here is derived from an EMBL/GenBank/DDBJ whole genome shotgun (WGS) entry which is preliminary data.</text>
</comment>
<protein>
    <submittedName>
        <fullName evidence="1">Uncharacterized protein</fullName>
    </submittedName>
</protein>
<dbReference type="Proteomes" id="UP000054988">
    <property type="component" value="Unassembled WGS sequence"/>
</dbReference>
<evidence type="ECO:0000313" key="2">
    <source>
        <dbReference type="Proteomes" id="UP000054988"/>
    </source>
</evidence>
<evidence type="ECO:0000313" key="1">
    <source>
        <dbReference type="EMBL" id="KTB36279.1"/>
    </source>
</evidence>